<name>A0A077ENC1_9FLAO</name>
<dbReference type="AlphaFoldDB" id="A0A077ENC1"/>
<dbReference type="InterPro" id="IPR036909">
    <property type="entry name" value="Cyt_c-like_dom_sf"/>
</dbReference>
<dbReference type="HOGENOM" id="CLU_181423_0_0_10"/>
<sequence>MKKAIIAGGLMLFIFSCSTRTQGTASTEKPVYKLTDQQFAIAKNLFETRCGKCHDLPKPEDHTAEKWKPIMDQMAPKAKLTDEEKNWVLAYVSTNAKKQN</sequence>
<evidence type="ECO:0008006" key="3">
    <source>
        <dbReference type="Google" id="ProtNLM"/>
    </source>
</evidence>
<organism evidence="1 2">
    <name type="scientific">Elizabethkingia anophelis NUHP1</name>
    <dbReference type="NCBI Taxonomy" id="1338011"/>
    <lineage>
        <taxon>Bacteria</taxon>
        <taxon>Pseudomonadati</taxon>
        <taxon>Bacteroidota</taxon>
        <taxon>Flavobacteriia</taxon>
        <taxon>Flavobacteriales</taxon>
        <taxon>Weeksellaceae</taxon>
        <taxon>Elizabethkingia</taxon>
    </lineage>
</organism>
<dbReference type="RefSeq" id="WP_024563942.1">
    <property type="nucleotide sequence ID" value="NZ_CP007547.1"/>
</dbReference>
<dbReference type="STRING" id="1338011.BD94_3904"/>
<dbReference type="Proteomes" id="UP000028933">
    <property type="component" value="Chromosome"/>
</dbReference>
<dbReference type="SUPFAM" id="SSF46626">
    <property type="entry name" value="Cytochrome c"/>
    <property type="match status" value="1"/>
</dbReference>
<dbReference type="PROSITE" id="PS51257">
    <property type="entry name" value="PROKAR_LIPOPROTEIN"/>
    <property type="match status" value="1"/>
</dbReference>
<reference evidence="1" key="2">
    <citation type="journal article" date="2015" name="Genome Biol. Evol.">
        <title>Complete Genome Sequence and Transcriptomic Analysis of the Novel Pathogen Elizabethkingia anophelis in Response to Oxidative Stress.</title>
        <authorList>
            <person name="Li Y."/>
            <person name="Liu Y."/>
            <person name="Chew S.C."/>
            <person name="Tay M."/>
            <person name="Salido M.M."/>
            <person name="Teo J."/>
            <person name="Lauro F.M."/>
            <person name="Givskov M."/>
            <person name="Yang L."/>
        </authorList>
    </citation>
    <scope>NUCLEOTIDE SEQUENCE</scope>
    <source>
        <strain evidence="1">NUHP1</strain>
    </source>
</reference>
<dbReference type="eggNOG" id="COG2010">
    <property type="taxonomic scope" value="Bacteria"/>
</dbReference>
<dbReference type="Gene3D" id="1.10.760.10">
    <property type="entry name" value="Cytochrome c-like domain"/>
    <property type="match status" value="1"/>
</dbReference>
<dbReference type="EMBL" id="CP007547">
    <property type="protein sequence ID" value="AIL47679.1"/>
    <property type="molecule type" value="Genomic_DNA"/>
</dbReference>
<reference evidence="1" key="1">
    <citation type="journal article" date="2013" name="Lancet">
        <title>First case of E anophelis outbreak in an intensive-care unit.</title>
        <authorList>
            <person name="Teo J."/>
            <person name="Tan S.Y."/>
            <person name="Tay M."/>
            <person name="Ding Y."/>
            <person name="Kjelleberg S."/>
            <person name="Givskov M."/>
            <person name="Lin R.T."/>
            <person name="Yang L."/>
        </authorList>
    </citation>
    <scope>NUCLEOTIDE SEQUENCE [LARGE SCALE GENOMIC DNA]</scope>
    <source>
        <strain evidence="1">NUHP1</strain>
    </source>
</reference>
<proteinExistence type="predicted"/>
<evidence type="ECO:0000313" key="1">
    <source>
        <dbReference type="EMBL" id="AIL47679.1"/>
    </source>
</evidence>
<accession>A0A077ENC1</accession>
<gene>
    <name evidence="1" type="ORF">BD94_3904</name>
</gene>
<dbReference type="KEGG" id="eao:BD94_3904"/>
<dbReference type="GO" id="GO:0009055">
    <property type="term" value="F:electron transfer activity"/>
    <property type="evidence" value="ECO:0007669"/>
    <property type="project" value="InterPro"/>
</dbReference>
<protein>
    <recommendedName>
        <fullName evidence="3">Cytochrome c domain-containing protein</fullName>
    </recommendedName>
</protein>
<evidence type="ECO:0000313" key="2">
    <source>
        <dbReference type="Proteomes" id="UP000028933"/>
    </source>
</evidence>
<dbReference type="GO" id="GO:0020037">
    <property type="term" value="F:heme binding"/>
    <property type="evidence" value="ECO:0007669"/>
    <property type="project" value="InterPro"/>
</dbReference>